<dbReference type="GO" id="GO:0016301">
    <property type="term" value="F:kinase activity"/>
    <property type="evidence" value="ECO:0007669"/>
    <property type="project" value="UniProtKB-KW"/>
</dbReference>
<keyword evidence="4" id="KW-1185">Reference proteome</keyword>
<sequence>MDTLMPAKSDQLHKSLSAAWASFLGAQQCSRETSALRKTLDEHIQVTSLSVTSLQRDTARQHELATAAIAESNSRIEQHASDLKKMAILRDNLSALQQETNQDREHTSRKFTELSEKVVAQQESLEEMQSALSRDVGSAQEQYRSALEKVELLQGELRELRAEKAVAEQRLAALECEISTMAQPRQVQLSEETAKFLDQMFSRRDALTKLLDKGDCEIPTQYNAEAQLSGTIQEQAPARYEEGRARDRVEDTHPTAKAKRKAEESSATHAKRSMQLDGQDIRTLYLSFRDRYKMSPPKCDVDFVWEFINRIESPAMSRHIQESLAVMLPDYVTRNRNTRRKNPQRHINISKSITWRKFREALVKIPPQS</sequence>
<gene>
    <name evidence="3" type="ORF">MFIFM68171_01324</name>
</gene>
<comment type="caution">
    <text evidence="3">The sequence shown here is derived from an EMBL/GenBank/DDBJ whole genome shotgun (WGS) entry which is preliminary data.</text>
</comment>
<feature type="compositionally biased region" description="Basic and acidic residues" evidence="2">
    <location>
        <begin position="239"/>
        <end position="254"/>
    </location>
</feature>
<evidence type="ECO:0000313" key="4">
    <source>
        <dbReference type="Proteomes" id="UP001628179"/>
    </source>
</evidence>
<keyword evidence="3" id="KW-0418">Kinase</keyword>
<dbReference type="GeneID" id="98172069"/>
<name>A0ABQ0G0C9_9PEZI</name>
<dbReference type="Proteomes" id="UP001628179">
    <property type="component" value="Unassembled WGS sequence"/>
</dbReference>
<proteinExistence type="predicted"/>
<keyword evidence="3" id="KW-0808">Transferase</keyword>
<dbReference type="EMBL" id="BAAFSV010000001">
    <property type="protein sequence ID" value="GAB1311114.1"/>
    <property type="molecule type" value="Genomic_DNA"/>
</dbReference>
<dbReference type="RefSeq" id="XP_070912847.1">
    <property type="nucleotide sequence ID" value="XM_071056746.1"/>
</dbReference>
<evidence type="ECO:0000256" key="2">
    <source>
        <dbReference type="SAM" id="MobiDB-lite"/>
    </source>
</evidence>
<feature type="coiled-coil region" evidence="1">
    <location>
        <begin position="136"/>
        <end position="177"/>
    </location>
</feature>
<evidence type="ECO:0000256" key="1">
    <source>
        <dbReference type="SAM" id="Coils"/>
    </source>
</evidence>
<feature type="region of interest" description="Disordered" evidence="2">
    <location>
        <begin position="230"/>
        <end position="274"/>
    </location>
</feature>
<keyword evidence="1" id="KW-0175">Coiled coil</keyword>
<evidence type="ECO:0000313" key="3">
    <source>
        <dbReference type="EMBL" id="GAB1311114.1"/>
    </source>
</evidence>
<organism evidence="3 4">
    <name type="scientific">Madurella fahalii</name>
    <dbReference type="NCBI Taxonomy" id="1157608"/>
    <lineage>
        <taxon>Eukaryota</taxon>
        <taxon>Fungi</taxon>
        <taxon>Dikarya</taxon>
        <taxon>Ascomycota</taxon>
        <taxon>Pezizomycotina</taxon>
        <taxon>Sordariomycetes</taxon>
        <taxon>Sordariomycetidae</taxon>
        <taxon>Sordariales</taxon>
        <taxon>Sordariales incertae sedis</taxon>
        <taxon>Madurella</taxon>
    </lineage>
</organism>
<protein>
    <submittedName>
        <fullName evidence="3">Testis-specific serine kinase substrate</fullName>
    </submittedName>
</protein>
<reference evidence="3 4" key="1">
    <citation type="submission" date="2024-09" db="EMBL/GenBank/DDBJ databases">
        <title>Itraconazole resistance in Madurella fahalii resulting from another homologue of gene encoding cytochrome P450 14-alpha sterol demethylase (CYP51).</title>
        <authorList>
            <person name="Yoshioka I."/>
            <person name="Fahal A.H."/>
            <person name="Kaneko S."/>
            <person name="Yaguchi T."/>
        </authorList>
    </citation>
    <scope>NUCLEOTIDE SEQUENCE [LARGE SCALE GENOMIC DNA]</scope>
    <source>
        <strain evidence="3 4">IFM 68171</strain>
    </source>
</reference>
<accession>A0ABQ0G0C9</accession>